<dbReference type="SUPFAM" id="SSF54236">
    <property type="entry name" value="Ubiquitin-like"/>
    <property type="match status" value="1"/>
</dbReference>
<dbReference type="EMBL" id="JALLAZ020000414">
    <property type="protein sequence ID" value="KAL3795623.1"/>
    <property type="molecule type" value="Genomic_DNA"/>
</dbReference>
<feature type="region of interest" description="Disordered" evidence="1">
    <location>
        <begin position="36"/>
        <end position="85"/>
    </location>
</feature>
<reference evidence="3 4" key="1">
    <citation type="submission" date="2024-10" db="EMBL/GenBank/DDBJ databases">
        <title>Updated reference genomes for cyclostephanoid diatoms.</title>
        <authorList>
            <person name="Roberts W.R."/>
            <person name="Alverson A.J."/>
        </authorList>
    </citation>
    <scope>NUCLEOTIDE SEQUENCE [LARGE SCALE GENOMIC DNA]</scope>
    <source>
        <strain evidence="3 4">AJA276-08</strain>
    </source>
</reference>
<feature type="region of interest" description="Disordered" evidence="1">
    <location>
        <begin position="1"/>
        <end position="20"/>
    </location>
</feature>
<protein>
    <recommendedName>
        <fullName evidence="5">UBX domain-containing protein</fullName>
    </recommendedName>
</protein>
<dbReference type="Proteomes" id="UP001530315">
    <property type="component" value="Unassembled WGS sequence"/>
</dbReference>
<sequence>MNDVNHPVDGHNNLAEGLNTPDNCPEAACVDAHTSRSILDEASEAPPGDSEEEEPTALEASAGSEASGVDPTSRDRPASPGVVRQEQRQIKSIRYDMLNRGPGIPIALAVLFLVVYIVRRYYQHKRQQIEWRRSSTDQLEMIRKRIHGEEHVQKNVTGDTEEMRVDVGASGAKGKSSSQQGISSDKDAHARDDSDQQMDESNNHPNLDASNSHPESDHISEIRAKQQENLDTRIKSNHLHLLREKNEKKLMFYSSLDHLAADDAYQRRMNVIAEEQKLLRSHADIEQEQQPFNDLEEMERIALVQQQDAEYQESFQIDRDRSTQLALIGEIALRRENALGEAKERLAVAGVQSGVATQNKRVAGGNGDTSEVKLRLLLPSGEKIDGTFDAHHAVGLVYDLALLMLDRNNGLWSKESGRDNGIRDVDAADGDIYADSSDENIYYNIQREWKKLFYSFSIVSSFPQRTFDDLSLTLDDCGLSKGVTLMVLVDESS</sequence>
<evidence type="ECO:0000256" key="1">
    <source>
        <dbReference type="SAM" id="MobiDB-lite"/>
    </source>
</evidence>
<dbReference type="Gene3D" id="3.10.20.90">
    <property type="entry name" value="Phosphatidylinositol 3-kinase Catalytic Subunit, Chain A, domain 1"/>
    <property type="match status" value="1"/>
</dbReference>
<organism evidence="3 4">
    <name type="scientific">Stephanodiscus triporus</name>
    <dbReference type="NCBI Taxonomy" id="2934178"/>
    <lineage>
        <taxon>Eukaryota</taxon>
        <taxon>Sar</taxon>
        <taxon>Stramenopiles</taxon>
        <taxon>Ochrophyta</taxon>
        <taxon>Bacillariophyta</taxon>
        <taxon>Coscinodiscophyceae</taxon>
        <taxon>Thalassiosirophycidae</taxon>
        <taxon>Stephanodiscales</taxon>
        <taxon>Stephanodiscaceae</taxon>
        <taxon>Stephanodiscus</taxon>
    </lineage>
</organism>
<evidence type="ECO:0008006" key="5">
    <source>
        <dbReference type="Google" id="ProtNLM"/>
    </source>
</evidence>
<feature type="compositionally biased region" description="Low complexity" evidence="1">
    <location>
        <begin position="59"/>
        <end position="68"/>
    </location>
</feature>
<keyword evidence="2" id="KW-0812">Transmembrane</keyword>
<comment type="caution">
    <text evidence="3">The sequence shown here is derived from an EMBL/GenBank/DDBJ whole genome shotgun (WGS) entry which is preliminary data.</text>
</comment>
<feature type="compositionally biased region" description="Low complexity" evidence="1">
    <location>
        <begin position="168"/>
        <end position="183"/>
    </location>
</feature>
<dbReference type="InterPro" id="IPR029071">
    <property type="entry name" value="Ubiquitin-like_domsf"/>
</dbReference>
<keyword evidence="2" id="KW-0472">Membrane</keyword>
<accession>A0ABD3Q5C2</accession>
<name>A0ABD3Q5C2_9STRA</name>
<feature type="compositionally biased region" description="Basic and acidic residues" evidence="1">
    <location>
        <begin position="184"/>
        <end position="194"/>
    </location>
</feature>
<proteinExistence type="predicted"/>
<evidence type="ECO:0000313" key="3">
    <source>
        <dbReference type="EMBL" id="KAL3795623.1"/>
    </source>
</evidence>
<keyword evidence="2" id="KW-1133">Transmembrane helix</keyword>
<evidence type="ECO:0000256" key="2">
    <source>
        <dbReference type="SAM" id="Phobius"/>
    </source>
</evidence>
<feature type="region of interest" description="Disordered" evidence="1">
    <location>
        <begin position="167"/>
        <end position="220"/>
    </location>
</feature>
<keyword evidence="4" id="KW-1185">Reference proteome</keyword>
<evidence type="ECO:0000313" key="4">
    <source>
        <dbReference type="Proteomes" id="UP001530315"/>
    </source>
</evidence>
<feature type="transmembrane region" description="Helical" evidence="2">
    <location>
        <begin position="104"/>
        <end position="122"/>
    </location>
</feature>
<gene>
    <name evidence="3" type="ORF">ACHAW5_002819</name>
</gene>
<feature type="compositionally biased region" description="Polar residues" evidence="1">
    <location>
        <begin position="199"/>
        <end position="213"/>
    </location>
</feature>
<dbReference type="AlphaFoldDB" id="A0ABD3Q5C2"/>